<accession>A0A8B7P8K2</accession>
<dbReference type="GO" id="GO:0005634">
    <property type="term" value="C:nucleus"/>
    <property type="evidence" value="ECO:0007669"/>
    <property type="project" value="UniProtKB-SubCell"/>
</dbReference>
<dbReference type="Gene3D" id="1.10.10.60">
    <property type="entry name" value="Homeodomain-like"/>
    <property type="match status" value="1"/>
</dbReference>
<gene>
    <name evidence="4" type="primary">LOC108677737</name>
</gene>
<organism evidence="3 4">
    <name type="scientific">Hyalella azteca</name>
    <name type="common">Amphipod</name>
    <dbReference type="NCBI Taxonomy" id="294128"/>
    <lineage>
        <taxon>Eukaryota</taxon>
        <taxon>Metazoa</taxon>
        <taxon>Ecdysozoa</taxon>
        <taxon>Arthropoda</taxon>
        <taxon>Crustacea</taxon>
        <taxon>Multicrustacea</taxon>
        <taxon>Malacostraca</taxon>
        <taxon>Eumalacostraca</taxon>
        <taxon>Peracarida</taxon>
        <taxon>Amphipoda</taxon>
        <taxon>Senticaudata</taxon>
        <taxon>Talitrida</taxon>
        <taxon>Talitroidea</taxon>
        <taxon>Hyalellidae</taxon>
        <taxon>Hyalella</taxon>
    </lineage>
</organism>
<comment type="subcellular location">
    <subcellularLocation>
        <location evidence="1">Nucleus</location>
    </subcellularLocation>
</comment>
<proteinExistence type="predicted"/>
<dbReference type="SUPFAM" id="SSF46689">
    <property type="entry name" value="Homeodomain-like"/>
    <property type="match status" value="1"/>
</dbReference>
<dbReference type="GeneID" id="108677737"/>
<feature type="compositionally biased region" description="Low complexity" evidence="2">
    <location>
        <begin position="326"/>
        <end position="347"/>
    </location>
</feature>
<evidence type="ECO:0000256" key="2">
    <source>
        <dbReference type="SAM" id="MobiDB-lite"/>
    </source>
</evidence>
<feature type="region of interest" description="Disordered" evidence="2">
    <location>
        <begin position="196"/>
        <end position="215"/>
    </location>
</feature>
<feature type="region of interest" description="Disordered" evidence="2">
    <location>
        <begin position="326"/>
        <end position="351"/>
    </location>
</feature>
<reference evidence="4" key="1">
    <citation type="submission" date="2025-08" db="UniProtKB">
        <authorList>
            <consortium name="RefSeq"/>
        </authorList>
    </citation>
    <scope>IDENTIFICATION</scope>
    <source>
        <tissue evidence="4">Whole organism</tissue>
    </source>
</reference>
<dbReference type="InterPro" id="IPR009057">
    <property type="entry name" value="Homeodomain-like_sf"/>
</dbReference>
<evidence type="ECO:0000313" key="4">
    <source>
        <dbReference type="RefSeq" id="XP_018021496.1"/>
    </source>
</evidence>
<dbReference type="OrthoDB" id="6592911at2759"/>
<dbReference type="AlphaFoldDB" id="A0A8B7P8K2"/>
<sequence length="399" mass="45550">MIKIVLVRSLKMAPNCLTKNSTEPRKLSKKMSLTTKVKLLDMLKSGRRTAWVARHYKVNESTVRLLRKNETKIREAALAPQNPGQVKINYYRQLLQMENALAKWITDHKDLDSLDTDMIRTKAKALHKSFTPEIVYNEYEDNDNAEKYSQITTSDSSALPPRRRRAYVSKIRGFSANKNWFEKFIKKFHLPLHWKSSSAEQEAEQQTHREADQEANLEADQEVDLEADLEADQEAHLEVDQEADLEADQEAHLEANQEADLEADQEADLEADQEADLEADQEADLEADQEADQEAQLEADQELDEDVAAPQHVKDKFPKLIDGVNSAAKSPAKSPAHPSAKSPAKHSTSSRRQLEKRLLHCSFCSFACCCGAKLRWHTEKHMQPERIDCPFCPWGMPYK</sequence>
<dbReference type="Gene3D" id="1.10.10.10">
    <property type="entry name" value="Winged helix-like DNA-binding domain superfamily/Winged helix DNA-binding domain"/>
    <property type="match status" value="1"/>
</dbReference>
<keyword evidence="3" id="KW-1185">Reference proteome</keyword>
<dbReference type="InterPro" id="IPR036388">
    <property type="entry name" value="WH-like_DNA-bd_sf"/>
</dbReference>
<name>A0A8B7P8K2_HYAAZ</name>
<dbReference type="RefSeq" id="XP_018021496.1">
    <property type="nucleotide sequence ID" value="XM_018166007.1"/>
</dbReference>
<dbReference type="KEGG" id="hazt:108677737"/>
<evidence type="ECO:0000313" key="3">
    <source>
        <dbReference type="Proteomes" id="UP000694843"/>
    </source>
</evidence>
<evidence type="ECO:0000256" key="1">
    <source>
        <dbReference type="ARBA" id="ARBA00004123"/>
    </source>
</evidence>
<feature type="region of interest" description="Disordered" evidence="2">
    <location>
        <begin position="260"/>
        <end position="304"/>
    </location>
</feature>
<dbReference type="Proteomes" id="UP000694843">
    <property type="component" value="Unplaced"/>
</dbReference>
<protein>
    <submittedName>
        <fullName evidence="4">Uncharacterized protein LOC108677737</fullName>
    </submittedName>
</protein>
<feature type="non-terminal residue" evidence="4">
    <location>
        <position position="399"/>
    </location>
</feature>